<organism evidence="3 4">
    <name type="scientific">Canavalia gladiata</name>
    <name type="common">Sword bean</name>
    <name type="synonym">Dolichos gladiatus</name>
    <dbReference type="NCBI Taxonomy" id="3824"/>
    <lineage>
        <taxon>Eukaryota</taxon>
        <taxon>Viridiplantae</taxon>
        <taxon>Streptophyta</taxon>
        <taxon>Embryophyta</taxon>
        <taxon>Tracheophyta</taxon>
        <taxon>Spermatophyta</taxon>
        <taxon>Magnoliopsida</taxon>
        <taxon>eudicotyledons</taxon>
        <taxon>Gunneridae</taxon>
        <taxon>Pentapetalae</taxon>
        <taxon>rosids</taxon>
        <taxon>fabids</taxon>
        <taxon>Fabales</taxon>
        <taxon>Fabaceae</taxon>
        <taxon>Papilionoideae</taxon>
        <taxon>50 kb inversion clade</taxon>
        <taxon>NPAAA clade</taxon>
        <taxon>indigoferoid/millettioid clade</taxon>
        <taxon>Phaseoleae</taxon>
        <taxon>Canavalia</taxon>
    </lineage>
</organism>
<dbReference type="EMBL" id="JAYMYQ010000001">
    <property type="protein sequence ID" value="KAK7359992.1"/>
    <property type="molecule type" value="Genomic_DNA"/>
</dbReference>
<evidence type="ECO:0000313" key="4">
    <source>
        <dbReference type="Proteomes" id="UP001367508"/>
    </source>
</evidence>
<evidence type="ECO:0000313" key="3">
    <source>
        <dbReference type="EMBL" id="KAK7359992.1"/>
    </source>
</evidence>
<feature type="transmembrane region" description="Helical" evidence="2">
    <location>
        <begin position="29"/>
        <end position="50"/>
    </location>
</feature>
<keyword evidence="4" id="KW-1185">Reference proteome</keyword>
<feature type="region of interest" description="Disordered" evidence="1">
    <location>
        <begin position="139"/>
        <end position="170"/>
    </location>
</feature>
<dbReference type="Pfam" id="PF06708">
    <property type="entry name" value="DUF1195"/>
    <property type="match status" value="1"/>
</dbReference>
<sequence>MKDDETLPIAKKEKEGPDSGLSGKFKYKFWALAAILLLAFWSMFTGTVSLRWSGTLNTFSYDLHPPIHDDLDVLEKEEREKVVRHMWDVYTNNPRIRLPRFWQEAFEAAFQDLTSDVAVVRDGAIAEITKMSLRSFHFQPPPVTQSKRAGELSKSLKQFEKGKGATSSRA</sequence>
<reference evidence="3 4" key="1">
    <citation type="submission" date="2024-01" db="EMBL/GenBank/DDBJ databases">
        <title>The genomes of 5 underutilized Papilionoideae crops provide insights into root nodulation and disease resistanc.</title>
        <authorList>
            <person name="Jiang F."/>
        </authorList>
    </citation>
    <scope>NUCLEOTIDE SEQUENCE [LARGE SCALE GENOMIC DNA]</scope>
    <source>
        <strain evidence="3">LVBAO_FW01</strain>
        <tissue evidence="3">Leaves</tissue>
    </source>
</reference>
<comment type="caution">
    <text evidence="3">The sequence shown here is derived from an EMBL/GenBank/DDBJ whole genome shotgun (WGS) entry which is preliminary data.</text>
</comment>
<dbReference type="AlphaFoldDB" id="A0AAN9MXD9"/>
<name>A0AAN9MXD9_CANGL</name>
<gene>
    <name evidence="3" type="ORF">VNO77_01964</name>
</gene>
<dbReference type="PANTHER" id="PTHR34358:SF2">
    <property type="entry name" value="OS03G0411600 PROTEIN"/>
    <property type="match status" value="1"/>
</dbReference>
<keyword evidence="2" id="KW-1133">Transmembrane helix</keyword>
<dbReference type="Proteomes" id="UP001367508">
    <property type="component" value="Unassembled WGS sequence"/>
</dbReference>
<keyword evidence="2" id="KW-0812">Transmembrane</keyword>
<proteinExistence type="predicted"/>
<dbReference type="PANTHER" id="PTHR34358">
    <property type="entry name" value="OS03G0411600 PROTEIN"/>
    <property type="match status" value="1"/>
</dbReference>
<protein>
    <submittedName>
        <fullName evidence="3">Uncharacterized protein</fullName>
    </submittedName>
</protein>
<keyword evidence="2" id="KW-0472">Membrane</keyword>
<accession>A0AAN9MXD9</accession>
<evidence type="ECO:0000256" key="1">
    <source>
        <dbReference type="SAM" id="MobiDB-lite"/>
    </source>
</evidence>
<evidence type="ECO:0000256" key="2">
    <source>
        <dbReference type="SAM" id="Phobius"/>
    </source>
</evidence>
<dbReference type="InterPro" id="IPR010608">
    <property type="entry name" value="DUF1195"/>
</dbReference>